<keyword evidence="1" id="KW-0472">Membrane</keyword>
<evidence type="ECO:0000256" key="1">
    <source>
        <dbReference type="SAM" id="Phobius"/>
    </source>
</evidence>
<keyword evidence="1" id="KW-0812">Transmembrane</keyword>
<feature type="transmembrane region" description="Helical" evidence="1">
    <location>
        <begin position="221"/>
        <end position="239"/>
    </location>
</feature>
<feature type="transmembrane region" description="Helical" evidence="1">
    <location>
        <begin position="259"/>
        <end position="276"/>
    </location>
</feature>
<name>A0A6J5JEY0_9BURK</name>
<reference evidence="2 3" key="1">
    <citation type="submission" date="2020-04" db="EMBL/GenBank/DDBJ databases">
        <authorList>
            <person name="Depoorter E."/>
        </authorList>
    </citation>
    <scope>NUCLEOTIDE SEQUENCE [LARGE SCALE GENOMIC DNA]</scope>
    <source>
        <strain evidence="2 3">BCC0217</strain>
    </source>
</reference>
<protein>
    <submittedName>
        <fullName evidence="2">Uncharacterized protein</fullName>
    </submittedName>
</protein>
<dbReference type="Proteomes" id="UP000494301">
    <property type="component" value="Unassembled WGS sequence"/>
</dbReference>
<gene>
    <name evidence="2" type="ORF">BLA3211_05895</name>
</gene>
<dbReference type="AlphaFoldDB" id="A0A6J5JEY0"/>
<sequence length="298" mass="33977">MTTLDDHESGQRAFAPSDSREGDQIRWLSFRMYTWTLIVGALLYVALELDRSLAIAKVGFVVEGRHWIRAQFKDLDAVANIEHLLFGLCCGLAGFLACHTLHHMDPAFATDSRRRSRRLDVRALVARRFPTADRWLRTTGRTIGRCAPSRAGMVRLWQGSAVIRLGIRLVGSVAVVGVLYTFRKTAYSAIDIVPAIWIFAVCMWIVWGWRHLLRANRTNPEFVMIAFGFAVWFELDLVWKLVQLGHQKNTVAHAARHLTYSFGAFAASVALFRLVIMRRLNLRFSLGRRQQNQVRPQA</sequence>
<feature type="transmembrane region" description="Helical" evidence="1">
    <location>
        <begin position="30"/>
        <end position="47"/>
    </location>
</feature>
<feature type="transmembrane region" description="Helical" evidence="1">
    <location>
        <begin position="161"/>
        <end position="180"/>
    </location>
</feature>
<keyword evidence="1" id="KW-1133">Transmembrane helix</keyword>
<proteinExistence type="predicted"/>
<dbReference type="EMBL" id="CABWIL020000024">
    <property type="protein sequence ID" value="CAB3970352.1"/>
    <property type="molecule type" value="Genomic_DNA"/>
</dbReference>
<evidence type="ECO:0000313" key="2">
    <source>
        <dbReference type="EMBL" id="CAB3970352.1"/>
    </source>
</evidence>
<organism evidence="2 3">
    <name type="scientific">Burkholderia aenigmatica</name>
    <dbReference type="NCBI Taxonomy" id="2015348"/>
    <lineage>
        <taxon>Bacteria</taxon>
        <taxon>Pseudomonadati</taxon>
        <taxon>Pseudomonadota</taxon>
        <taxon>Betaproteobacteria</taxon>
        <taxon>Burkholderiales</taxon>
        <taxon>Burkholderiaceae</taxon>
        <taxon>Burkholderia</taxon>
        <taxon>Burkholderia cepacia complex</taxon>
    </lineage>
</organism>
<evidence type="ECO:0000313" key="3">
    <source>
        <dbReference type="Proteomes" id="UP000494301"/>
    </source>
</evidence>
<feature type="transmembrane region" description="Helical" evidence="1">
    <location>
        <begin position="186"/>
        <end position="209"/>
    </location>
</feature>
<dbReference type="RefSeq" id="WP_135370863.1">
    <property type="nucleotide sequence ID" value="NZ_CABWIL020000024.1"/>
</dbReference>
<accession>A0A6J5JEY0</accession>